<gene>
    <name evidence="8" type="ORF">MAM1_0658c11083</name>
</gene>
<sequence length="338" mass="38187">MSAEPNTQSTLVSYQQTQRPTNARQFPVARHGDATAVIRGAKIPVPTDHTRHSIMSNHYPYRHHQHQHPQQQLNGMPMLPHQQNLLHQPPIVYGNYNIPSSSPQYSMHPYYHYQPNIDLTKSSPASMASSNAGSPRTPPTAINHGNSSKHLTHVPQGMAPSLMVNPLVPPPPPPPLSSSSLAHNQLKSTEDRVKATIARANALPLEFYQTEFLEYSTQQPSASKKRKRVATADDEQETGQKRMEEDQDTRLSNDEIRRQIHIQSEQKRRAQIKGGFEELKQHLPGCSHKKLSKAALLTRTVQQLEHMKKMQNELLAEVERLAKENLNLKRFAAVDTHM</sequence>
<dbReference type="GO" id="GO:0000981">
    <property type="term" value="F:DNA-binding transcription factor activity, RNA polymerase II-specific"/>
    <property type="evidence" value="ECO:0007669"/>
    <property type="project" value="TreeGrafter"/>
</dbReference>
<dbReference type="Pfam" id="PF00010">
    <property type="entry name" value="HLH"/>
    <property type="match status" value="1"/>
</dbReference>
<dbReference type="Gene3D" id="4.10.280.10">
    <property type="entry name" value="Helix-loop-helix DNA-binding domain"/>
    <property type="match status" value="1"/>
</dbReference>
<feature type="compositionally biased region" description="Polar residues" evidence="6">
    <location>
        <begin position="121"/>
        <end position="134"/>
    </location>
</feature>
<feature type="region of interest" description="Disordered" evidence="6">
    <location>
        <begin position="121"/>
        <end position="188"/>
    </location>
</feature>
<proteinExistence type="predicted"/>
<dbReference type="AlphaFoldDB" id="A0A0C9MVU3"/>
<dbReference type="OrthoDB" id="5778525at2759"/>
<keyword evidence="5" id="KW-0539">Nucleus</keyword>
<dbReference type="PROSITE" id="PS50888">
    <property type="entry name" value="BHLH"/>
    <property type="match status" value="1"/>
</dbReference>
<dbReference type="GO" id="GO:0000978">
    <property type="term" value="F:RNA polymerase II cis-regulatory region sequence-specific DNA binding"/>
    <property type="evidence" value="ECO:0007669"/>
    <property type="project" value="TreeGrafter"/>
</dbReference>
<dbReference type="SUPFAM" id="SSF47459">
    <property type="entry name" value="HLH, helix-loop-helix DNA-binding domain"/>
    <property type="match status" value="1"/>
</dbReference>
<dbReference type="Proteomes" id="UP000053815">
    <property type="component" value="Unassembled WGS sequence"/>
</dbReference>
<dbReference type="GO" id="GO:0046983">
    <property type="term" value="F:protein dimerization activity"/>
    <property type="evidence" value="ECO:0007669"/>
    <property type="project" value="InterPro"/>
</dbReference>
<feature type="compositionally biased region" description="Basic and acidic residues" evidence="6">
    <location>
        <begin position="238"/>
        <end position="250"/>
    </location>
</feature>
<dbReference type="EMBL" id="DF836947">
    <property type="protein sequence ID" value="GAN11519.1"/>
    <property type="molecule type" value="Genomic_DNA"/>
</dbReference>
<dbReference type="InterPro" id="IPR052207">
    <property type="entry name" value="Max-like/E-box_TFs"/>
</dbReference>
<keyword evidence="4" id="KW-0804">Transcription</keyword>
<feature type="domain" description="BHLH" evidence="7">
    <location>
        <begin position="256"/>
        <end position="307"/>
    </location>
</feature>
<keyword evidence="9" id="KW-1185">Reference proteome</keyword>
<organism evidence="8">
    <name type="scientific">Mucor ambiguus</name>
    <dbReference type="NCBI Taxonomy" id="91626"/>
    <lineage>
        <taxon>Eukaryota</taxon>
        <taxon>Fungi</taxon>
        <taxon>Fungi incertae sedis</taxon>
        <taxon>Mucoromycota</taxon>
        <taxon>Mucoromycotina</taxon>
        <taxon>Mucoromycetes</taxon>
        <taxon>Mucorales</taxon>
        <taxon>Mucorineae</taxon>
        <taxon>Mucoraceae</taxon>
        <taxon>Mucor</taxon>
    </lineage>
</organism>
<feature type="region of interest" description="Disordered" evidence="6">
    <location>
        <begin position="1"/>
        <end position="22"/>
    </location>
</feature>
<dbReference type="PANTHER" id="PTHR15741">
    <property type="entry name" value="BASIC HELIX-LOOP-HELIX ZIP TRANSCRIPTION FACTOR"/>
    <property type="match status" value="1"/>
</dbReference>
<keyword evidence="2" id="KW-0805">Transcription regulation</keyword>
<dbReference type="SMART" id="SM00353">
    <property type="entry name" value="HLH"/>
    <property type="match status" value="1"/>
</dbReference>
<keyword evidence="3" id="KW-0238">DNA-binding</keyword>
<evidence type="ECO:0000256" key="1">
    <source>
        <dbReference type="ARBA" id="ARBA00004123"/>
    </source>
</evidence>
<dbReference type="CDD" id="cd11405">
    <property type="entry name" value="bHLHzip_MLXIP_like"/>
    <property type="match status" value="1"/>
</dbReference>
<evidence type="ECO:0000256" key="2">
    <source>
        <dbReference type="ARBA" id="ARBA00023015"/>
    </source>
</evidence>
<dbReference type="STRING" id="91626.A0A0C9MVU3"/>
<feature type="region of interest" description="Disordered" evidence="6">
    <location>
        <begin position="216"/>
        <end position="250"/>
    </location>
</feature>
<dbReference type="InterPro" id="IPR011598">
    <property type="entry name" value="bHLH_dom"/>
</dbReference>
<name>A0A0C9MVU3_9FUNG</name>
<protein>
    <recommendedName>
        <fullName evidence="7">BHLH domain-containing protein</fullName>
    </recommendedName>
</protein>
<dbReference type="InterPro" id="IPR036638">
    <property type="entry name" value="HLH_DNA-bd_sf"/>
</dbReference>
<evidence type="ECO:0000256" key="4">
    <source>
        <dbReference type="ARBA" id="ARBA00023163"/>
    </source>
</evidence>
<reference evidence="8" key="1">
    <citation type="submission" date="2014-09" db="EMBL/GenBank/DDBJ databases">
        <title>Draft genome sequence of an oleaginous Mucoromycotina fungus Mucor ambiguus NBRC6742.</title>
        <authorList>
            <person name="Takeda I."/>
            <person name="Yamane N."/>
            <person name="Morita T."/>
            <person name="Tamano K."/>
            <person name="Machida M."/>
            <person name="Baker S."/>
            <person name="Koike H."/>
        </authorList>
    </citation>
    <scope>NUCLEOTIDE SEQUENCE</scope>
    <source>
        <strain evidence="8">NBRC 6742</strain>
    </source>
</reference>
<dbReference type="GO" id="GO:0005634">
    <property type="term" value="C:nucleus"/>
    <property type="evidence" value="ECO:0007669"/>
    <property type="project" value="UniProtKB-SubCell"/>
</dbReference>
<evidence type="ECO:0000313" key="9">
    <source>
        <dbReference type="Proteomes" id="UP000053815"/>
    </source>
</evidence>
<accession>A0A0C9MVU3</accession>
<evidence type="ECO:0000256" key="3">
    <source>
        <dbReference type="ARBA" id="ARBA00023125"/>
    </source>
</evidence>
<evidence type="ECO:0000313" key="8">
    <source>
        <dbReference type="EMBL" id="GAN11519.1"/>
    </source>
</evidence>
<evidence type="ECO:0000259" key="7">
    <source>
        <dbReference type="PROSITE" id="PS50888"/>
    </source>
</evidence>
<feature type="compositionally biased region" description="Pro residues" evidence="6">
    <location>
        <begin position="167"/>
        <end position="176"/>
    </location>
</feature>
<evidence type="ECO:0000256" key="5">
    <source>
        <dbReference type="ARBA" id="ARBA00023242"/>
    </source>
</evidence>
<comment type="subcellular location">
    <subcellularLocation>
        <location evidence="1">Nucleus</location>
    </subcellularLocation>
</comment>
<evidence type="ECO:0000256" key="6">
    <source>
        <dbReference type="SAM" id="MobiDB-lite"/>
    </source>
</evidence>
<dbReference type="PANTHER" id="PTHR15741:SF27">
    <property type="entry name" value="TRANSCRIPTION FACTOR AP-4"/>
    <property type="match status" value="1"/>
</dbReference>